<dbReference type="PRINTS" id="PR00762">
    <property type="entry name" value="CLCHANNEL"/>
</dbReference>
<dbReference type="STRING" id="929556.Solca_4076"/>
<dbReference type="InterPro" id="IPR050368">
    <property type="entry name" value="ClC-type_chloride_channel"/>
</dbReference>
<feature type="transmembrane region" description="Helical" evidence="5">
    <location>
        <begin position="185"/>
        <end position="210"/>
    </location>
</feature>
<dbReference type="GO" id="GO:0016020">
    <property type="term" value="C:membrane"/>
    <property type="evidence" value="ECO:0007669"/>
    <property type="project" value="UniProtKB-SubCell"/>
</dbReference>
<comment type="subcellular location">
    <subcellularLocation>
        <location evidence="1">Membrane</location>
        <topology evidence="1">Multi-pass membrane protein</topology>
    </subcellularLocation>
</comment>
<feature type="transmembrane region" description="Helical" evidence="5">
    <location>
        <begin position="258"/>
        <end position="277"/>
    </location>
</feature>
<keyword evidence="7" id="KW-1185">Reference proteome</keyword>
<proteinExistence type="predicted"/>
<dbReference type="EMBL" id="CP003349">
    <property type="protein sequence ID" value="AFD09066.1"/>
    <property type="molecule type" value="Genomic_DNA"/>
</dbReference>
<dbReference type="AlphaFoldDB" id="H8KMY7"/>
<dbReference type="GO" id="GO:0015108">
    <property type="term" value="F:chloride transmembrane transporter activity"/>
    <property type="evidence" value="ECO:0007669"/>
    <property type="project" value="InterPro"/>
</dbReference>
<evidence type="ECO:0000313" key="6">
    <source>
        <dbReference type="EMBL" id="AFD09066.1"/>
    </source>
</evidence>
<protein>
    <submittedName>
        <fullName evidence="6">Chloride channel protein EriC</fullName>
    </submittedName>
</protein>
<dbReference type="HOGENOM" id="CLU_015263_1_1_10"/>
<evidence type="ECO:0000313" key="7">
    <source>
        <dbReference type="Proteomes" id="UP000007590"/>
    </source>
</evidence>
<feature type="transmembrane region" description="Helical" evidence="5">
    <location>
        <begin position="92"/>
        <end position="112"/>
    </location>
</feature>
<dbReference type="InterPro" id="IPR014743">
    <property type="entry name" value="Cl-channel_core"/>
</dbReference>
<sequence>MYFNDLKNYAFKGFFSSQFFYLRSVKKIVRHIMLKNSYLNKIPALKEQILLTGYLFKWILLCVIIGVLAGTASAGFLLSLEWVTNWREHHFWMIYFLPLGGLLIGLIYHYYGQDVSDGNNQLLEEFHHPKKIIPFKMAPMIWFTTVLTHFVGGSAGREGTAVQMGGSIADQLTHIFKFKPRDRKVLLIAGIAAGFASVFGTPLAGTIFGLEVLIIGQLSYSAILPSLLSAIIADQTCRAWKVGHTHYPIESIPFLDQWGVLSAIVAGILFGITAMLFSKVMHKISAFFKQKISYAPLRPFIGGGILVVVICLLKWVVPAYSTRYLGLGIPVIVESFGQQLSFIDFAAKLLFTAFTLGVGFKGGEVTPLFFIGATLGSALSIVLPLPVGLLAGMGFVSVFAGAANTPLACIVMGCELFGIQAGVFIAIACIVSFLFSGNSGIYSSQRIGNYKHPLLRRYSNK</sequence>
<accession>H8KMY7</accession>
<name>H8KMY7_SOLCM</name>
<evidence type="ECO:0000256" key="3">
    <source>
        <dbReference type="ARBA" id="ARBA00022989"/>
    </source>
</evidence>
<evidence type="ECO:0000256" key="2">
    <source>
        <dbReference type="ARBA" id="ARBA00022692"/>
    </source>
</evidence>
<keyword evidence="3 5" id="KW-1133">Transmembrane helix</keyword>
<feature type="transmembrane region" description="Helical" evidence="5">
    <location>
        <begin position="368"/>
        <end position="396"/>
    </location>
</feature>
<dbReference type="Pfam" id="PF00654">
    <property type="entry name" value="Voltage_CLC"/>
    <property type="match status" value="1"/>
</dbReference>
<evidence type="ECO:0000256" key="4">
    <source>
        <dbReference type="ARBA" id="ARBA00023136"/>
    </source>
</evidence>
<dbReference type="Gene3D" id="1.10.3080.10">
    <property type="entry name" value="Clc chloride channel"/>
    <property type="match status" value="1"/>
</dbReference>
<evidence type="ECO:0000256" key="5">
    <source>
        <dbReference type="SAM" id="Phobius"/>
    </source>
</evidence>
<dbReference type="CDD" id="cd03682">
    <property type="entry name" value="ClC_sycA_like"/>
    <property type="match status" value="1"/>
</dbReference>
<dbReference type="Proteomes" id="UP000007590">
    <property type="component" value="Chromosome"/>
</dbReference>
<reference evidence="6" key="1">
    <citation type="submission" date="2012-02" db="EMBL/GenBank/DDBJ databases">
        <title>The complete genome of Solitalea canadensis DSM 3403.</title>
        <authorList>
            <consortium name="US DOE Joint Genome Institute (JGI-PGF)"/>
            <person name="Lucas S."/>
            <person name="Copeland A."/>
            <person name="Lapidus A."/>
            <person name="Glavina del Rio T."/>
            <person name="Dalin E."/>
            <person name="Tice H."/>
            <person name="Bruce D."/>
            <person name="Goodwin L."/>
            <person name="Pitluck S."/>
            <person name="Peters L."/>
            <person name="Ovchinnikova G."/>
            <person name="Lu M."/>
            <person name="Kyrpides N."/>
            <person name="Mavromatis K."/>
            <person name="Ivanova N."/>
            <person name="Brettin T."/>
            <person name="Detter J.C."/>
            <person name="Han C."/>
            <person name="Larimer F."/>
            <person name="Land M."/>
            <person name="Hauser L."/>
            <person name="Markowitz V."/>
            <person name="Cheng J.-F."/>
            <person name="Hugenholtz P."/>
            <person name="Woyke T."/>
            <person name="Wu D."/>
            <person name="Spring S."/>
            <person name="Schroeder M."/>
            <person name="Kopitz M."/>
            <person name="Brambilla E."/>
            <person name="Klenk H.-P."/>
            <person name="Eisen J.A."/>
        </authorList>
    </citation>
    <scope>NUCLEOTIDE SEQUENCE</scope>
    <source>
        <strain evidence="6">DSM 3403</strain>
    </source>
</reference>
<feature type="transmembrane region" description="Helical" evidence="5">
    <location>
        <begin position="58"/>
        <end position="80"/>
    </location>
</feature>
<feature type="transmembrane region" description="Helical" evidence="5">
    <location>
        <begin position="297"/>
        <end position="316"/>
    </location>
</feature>
<dbReference type="KEGG" id="scn:Solca_4076"/>
<dbReference type="SUPFAM" id="SSF81340">
    <property type="entry name" value="Clc chloride channel"/>
    <property type="match status" value="1"/>
</dbReference>
<dbReference type="eggNOG" id="COG0038">
    <property type="taxonomic scope" value="Bacteria"/>
</dbReference>
<keyword evidence="2 5" id="KW-0812">Transmembrane</keyword>
<feature type="transmembrane region" description="Helical" evidence="5">
    <location>
        <begin position="416"/>
        <end position="436"/>
    </location>
</feature>
<organism evidence="6 7">
    <name type="scientific">Solitalea canadensis (strain ATCC 29591 / DSM 3403 / JCM 21819 / LMG 8368 / NBRC 15130 / NCIMB 12057 / USAM 9D)</name>
    <name type="common">Flexibacter canadensis</name>
    <dbReference type="NCBI Taxonomy" id="929556"/>
    <lineage>
        <taxon>Bacteria</taxon>
        <taxon>Pseudomonadati</taxon>
        <taxon>Bacteroidota</taxon>
        <taxon>Sphingobacteriia</taxon>
        <taxon>Sphingobacteriales</taxon>
        <taxon>Sphingobacteriaceae</taxon>
        <taxon>Solitalea</taxon>
    </lineage>
</organism>
<dbReference type="InterPro" id="IPR001807">
    <property type="entry name" value="ClC"/>
</dbReference>
<keyword evidence="4 5" id="KW-0472">Membrane</keyword>
<dbReference type="PANTHER" id="PTHR43427:SF12">
    <property type="entry name" value="CHLORIDE TRANSPORTER"/>
    <property type="match status" value="1"/>
</dbReference>
<dbReference type="PANTHER" id="PTHR43427">
    <property type="entry name" value="CHLORIDE CHANNEL PROTEIN CLC-E"/>
    <property type="match status" value="1"/>
</dbReference>
<gene>
    <name evidence="6" type="ordered locus">Solca_4076</name>
</gene>
<evidence type="ECO:0000256" key="1">
    <source>
        <dbReference type="ARBA" id="ARBA00004141"/>
    </source>
</evidence>